<dbReference type="Proteomes" id="UP000636505">
    <property type="component" value="Unassembled WGS sequence"/>
</dbReference>
<sequence>MVAHAAKFQGQSALLSQELLTYYRAVSQSTLTVVDLETTGSLAHNARAIEVSILQASLEDGIQQQQTYLINPGLKVPPFITKITGITTEMIASAPSPQKVWPMCRPLLEQGTLTAHNLDFDYGFIQSEYKRLKTRFYRPPLKRFCTVQLSRLLLADLPSRSLPNLVQHFGFNVGTSHRAEADTHACWLLAQHLLRQIRQEPDELILKRFGQQWIRLQDAAKILSCRKEEAQQQLAGVEQRLSQRSKLPLYRRWGVEQMYYERSGQQLSLMGEGLS</sequence>
<dbReference type="Pfam" id="PF00929">
    <property type="entry name" value="RNase_T"/>
    <property type="match status" value="1"/>
</dbReference>
<keyword evidence="1 4" id="KW-0540">Nuclease</keyword>
<evidence type="ECO:0000313" key="5">
    <source>
        <dbReference type="Proteomes" id="UP000636505"/>
    </source>
</evidence>
<dbReference type="SMART" id="SM00479">
    <property type="entry name" value="EXOIII"/>
    <property type="match status" value="1"/>
</dbReference>
<evidence type="ECO:0000259" key="3">
    <source>
        <dbReference type="SMART" id="SM00479"/>
    </source>
</evidence>
<organism evidence="4 5">
    <name type="scientific">Vasconcelosia minhoensis LEGE 07310</name>
    <dbReference type="NCBI Taxonomy" id="915328"/>
    <lineage>
        <taxon>Bacteria</taxon>
        <taxon>Bacillati</taxon>
        <taxon>Cyanobacteriota</taxon>
        <taxon>Cyanophyceae</taxon>
        <taxon>Nodosilineales</taxon>
        <taxon>Cymatolegaceae</taxon>
        <taxon>Vasconcelosia</taxon>
        <taxon>Vasconcelosia minhoensis</taxon>
    </lineage>
</organism>
<keyword evidence="1 4" id="KW-0269">Exonuclease</keyword>
<dbReference type="InterPro" id="IPR013520">
    <property type="entry name" value="Ribonucl_H"/>
</dbReference>
<dbReference type="Gene3D" id="3.30.420.10">
    <property type="entry name" value="Ribonuclease H-like superfamily/Ribonuclease H"/>
    <property type="match status" value="1"/>
</dbReference>
<keyword evidence="1 4" id="KW-0378">Hydrolase</keyword>
<dbReference type="FunFam" id="3.30.420.10:FF:000045">
    <property type="entry name" value="3'-5' exonuclease DinG"/>
    <property type="match status" value="1"/>
</dbReference>
<evidence type="ECO:0000313" key="4">
    <source>
        <dbReference type="EMBL" id="MBE9080264.1"/>
    </source>
</evidence>
<name>A0A8J7AJU9_9CYAN</name>
<dbReference type="InterPro" id="IPR036397">
    <property type="entry name" value="RNaseH_sf"/>
</dbReference>
<dbReference type="InterPro" id="IPR012337">
    <property type="entry name" value="RNaseH-like_sf"/>
</dbReference>
<gene>
    <name evidence="4" type="ORF">IQ241_23750</name>
</gene>
<dbReference type="GO" id="GO:0045004">
    <property type="term" value="P:DNA replication proofreading"/>
    <property type="evidence" value="ECO:0007669"/>
    <property type="project" value="TreeGrafter"/>
</dbReference>
<keyword evidence="2" id="KW-0175">Coiled coil</keyword>
<dbReference type="SUPFAM" id="SSF53098">
    <property type="entry name" value="Ribonuclease H-like"/>
    <property type="match status" value="1"/>
</dbReference>
<dbReference type="GO" id="GO:0008408">
    <property type="term" value="F:3'-5' exonuclease activity"/>
    <property type="evidence" value="ECO:0007669"/>
    <property type="project" value="TreeGrafter"/>
</dbReference>
<evidence type="ECO:0000256" key="2">
    <source>
        <dbReference type="SAM" id="Coils"/>
    </source>
</evidence>
<reference evidence="4" key="1">
    <citation type="submission" date="2020-10" db="EMBL/GenBank/DDBJ databases">
        <authorList>
            <person name="Castelo-Branco R."/>
            <person name="Eusebio N."/>
            <person name="Adriana R."/>
            <person name="Vieira A."/>
            <person name="Brugerolle De Fraissinette N."/>
            <person name="Rezende De Castro R."/>
            <person name="Schneider M.P."/>
            <person name="Vasconcelos V."/>
            <person name="Leao P.N."/>
        </authorList>
    </citation>
    <scope>NUCLEOTIDE SEQUENCE</scope>
    <source>
        <strain evidence="4">LEGE 07310</strain>
    </source>
</reference>
<comment type="caution">
    <text evidence="4">The sequence shown here is derived from an EMBL/GenBank/DDBJ whole genome shotgun (WGS) entry which is preliminary data.</text>
</comment>
<dbReference type="GO" id="GO:0003676">
    <property type="term" value="F:nucleic acid binding"/>
    <property type="evidence" value="ECO:0007669"/>
    <property type="project" value="InterPro"/>
</dbReference>
<dbReference type="PANTHER" id="PTHR30231">
    <property type="entry name" value="DNA POLYMERASE III SUBUNIT EPSILON"/>
    <property type="match status" value="1"/>
</dbReference>
<protein>
    <submittedName>
        <fullName evidence="4">3'-5' exonuclease</fullName>
    </submittedName>
</protein>
<feature type="coiled-coil region" evidence="2">
    <location>
        <begin position="220"/>
        <end position="247"/>
    </location>
</feature>
<proteinExistence type="predicted"/>
<keyword evidence="5" id="KW-1185">Reference proteome</keyword>
<dbReference type="EMBL" id="JADEXG010000096">
    <property type="protein sequence ID" value="MBE9080264.1"/>
    <property type="molecule type" value="Genomic_DNA"/>
</dbReference>
<dbReference type="RefSeq" id="WP_193912039.1">
    <property type="nucleotide sequence ID" value="NZ_JADEXG010000096.1"/>
</dbReference>
<dbReference type="CDD" id="cd06127">
    <property type="entry name" value="DEDDh"/>
    <property type="match status" value="1"/>
</dbReference>
<feature type="domain" description="Exonuclease" evidence="3">
    <location>
        <begin position="30"/>
        <end position="199"/>
    </location>
</feature>
<evidence type="ECO:0000256" key="1">
    <source>
        <dbReference type="ARBA" id="ARBA00022839"/>
    </source>
</evidence>
<accession>A0A8J7AJU9</accession>
<dbReference type="PANTHER" id="PTHR30231:SF37">
    <property type="entry name" value="EXODEOXYRIBONUCLEASE 10"/>
    <property type="match status" value="1"/>
</dbReference>
<dbReference type="GO" id="GO:0005829">
    <property type="term" value="C:cytosol"/>
    <property type="evidence" value="ECO:0007669"/>
    <property type="project" value="TreeGrafter"/>
</dbReference>
<dbReference type="AlphaFoldDB" id="A0A8J7AJU9"/>